<evidence type="ECO:0000256" key="2">
    <source>
        <dbReference type="SAM" id="SignalP"/>
    </source>
</evidence>
<keyword evidence="4" id="KW-1185">Reference proteome</keyword>
<dbReference type="PROSITE" id="PS51318">
    <property type="entry name" value="TAT"/>
    <property type="match status" value="1"/>
</dbReference>
<feature type="chain" id="PRO_5046476979" evidence="2">
    <location>
        <begin position="27"/>
        <end position="345"/>
    </location>
</feature>
<dbReference type="EMBL" id="JBHRTN010000010">
    <property type="protein sequence ID" value="MFC3125748.1"/>
    <property type="molecule type" value="Genomic_DNA"/>
</dbReference>
<reference evidence="4" key="1">
    <citation type="journal article" date="2019" name="Int. J. Syst. Evol. Microbiol.">
        <title>The Global Catalogue of Microorganisms (GCM) 10K type strain sequencing project: providing services to taxonomists for standard genome sequencing and annotation.</title>
        <authorList>
            <consortium name="The Broad Institute Genomics Platform"/>
            <consortium name="The Broad Institute Genome Sequencing Center for Infectious Disease"/>
            <person name="Wu L."/>
            <person name="Ma J."/>
        </authorList>
    </citation>
    <scope>NUCLEOTIDE SEQUENCE [LARGE SCALE GENOMIC DNA]</scope>
    <source>
        <strain evidence="4">KCTC 52094</strain>
    </source>
</reference>
<proteinExistence type="predicted"/>
<keyword evidence="1 2" id="KW-0732">Signal</keyword>
<organism evidence="3 4">
    <name type="scientific">Teichococcus globiformis</name>
    <dbReference type="NCBI Taxonomy" id="2307229"/>
    <lineage>
        <taxon>Bacteria</taxon>
        <taxon>Pseudomonadati</taxon>
        <taxon>Pseudomonadota</taxon>
        <taxon>Alphaproteobacteria</taxon>
        <taxon>Acetobacterales</taxon>
        <taxon>Roseomonadaceae</taxon>
        <taxon>Roseomonas</taxon>
    </lineage>
</organism>
<dbReference type="Proteomes" id="UP001595593">
    <property type="component" value="Unassembled WGS sequence"/>
</dbReference>
<dbReference type="InterPro" id="IPR038404">
    <property type="entry name" value="TRAP_DctP_sf"/>
</dbReference>
<dbReference type="Pfam" id="PF03480">
    <property type="entry name" value="DctP"/>
    <property type="match status" value="1"/>
</dbReference>
<accession>A0ABV7FZC0</accession>
<evidence type="ECO:0000256" key="1">
    <source>
        <dbReference type="ARBA" id="ARBA00022729"/>
    </source>
</evidence>
<feature type="signal peptide" evidence="2">
    <location>
        <begin position="1"/>
        <end position="26"/>
    </location>
</feature>
<dbReference type="PANTHER" id="PTHR33376">
    <property type="match status" value="1"/>
</dbReference>
<evidence type="ECO:0000313" key="3">
    <source>
        <dbReference type="EMBL" id="MFC3125748.1"/>
    </source>
</evidence>
<evidence type="ECO:0000313" key="4">
    <source>
        <dbReference type="Proteomes" id="UP001595593"/>
    </source>
</evidence>
<comment type="caution">
    <text evidence="3">The sequence shown here is derived from an EMBL/GenBank/DDBJ whole genome shotgun (WGS) entry which is preliminary data.</text>
</comment>
<sequence length="345" mass="37503">MLHRRNLLRHGAGLAAGLAFARPALAWPGPVTLRLHHFLPAVSNIHRNVLVPWSRQIEQASGGNLRIRIFPSMQLGGAPQQLYDQARDGVADIVWTLPGYTAGRFPRIEVMELPFIANKGGVENASACHDFAASSLGDEFSEVQPLVFWAHDGGLIHTRKPVSNLEDLRGLKLRFPTRQSGEALRALGAAPIGMPLPQVPEALSQGVLDGAVVPWEVVPTVKLHELLHSHTAVPGRPTLYTSTNILAMNKNRYSQLPAELRQVLDTHSGTPLAEKIGMSLDDQATQNAELVRRRGNTVSEISADEAARWRQATAPVAEAWLSRMKHDGGEALLAAARASFARHAA</sequence>
<dbReference type="InterPro" id="IPR018389">
    <property type="entry name" value="DctP_fam"/>
</dbReference>
<dbReference type="PANTHER" id="PTHR33376:SF15">
    <property type="entry name" value="BLL6794 PROTEIN"/>
    <property type="match status" value="1"/>
</dbReference>
<protein>
    <submittedName>
        <fullName evidence="3">TRAP transporter substrate-binding protein</fullName>
    </submittedName>
</protein>
<dbReference type="CDD" id="cd13665">
    <property type="entry name" value="PBP2_TRAP_Dctp3_4"/>
    <property type="match status" value="1"/>
</dbReference>
<dbReference type="NCBIfam" id="NF037995">
    <property type="entry name" value="TRAP_S1"/>
    <property type="match status" value="1"/>
</dbReference>
<name>A0ABV7FZC0_9PROT</name>
<dbReference type="RefSeq" id="WP_379596644.1">
    <property type="nucleotide sequence ID" value="NZ_JBHRTN010000010.1"/>
</dbReference>
<gene>
    <name evidence="3" type="ORF">ACFOD4_11785</name>
</gene>
<dbReference type="InterPro" id="IPR006311">
    <property type="entry name" value="TAT_signal"/>
</dbReference>
<dbReference type="Gene3D" id="3.40.190.170">
    <property type="entry name" value="Bacterial extracellular solute-binding protein, family 7"/>
    <property type="match status" value="1"/>
</dbReference>